<keyword evidence="2" id="KW-0732">Signal</keyword>
<feature type="chain" id="PRO_5009185976" evidence="2">
    <location>
        <begin position="23"/>
        <end position="184"/>
    </location>
</feature>
<proteinExistence type="predicted"/>
<feature type="region of interest" description="Disordered" evidence="1">
    <location>
        <begin position="24"/>
        <end position="70"/>
    </location>
</feature>
<evidence type="ECO:0000256" key="2">
    <source>
        <dbReference type="SAM" id="SignalP"/>
    </source>
</evidence>
<feature type="compositionally biased region" description="Low complexity" evidence="1">
    <location>
        <begin position="49"/>
        <end position="58"/>
    </location>
</feature>
<name>A0A1E5T4W1_9BACT</name>
<comment type="caution">
    <text evidence="3">The sequence shown here is derived from an EMBL/GenBank/DDBJ whole genome shotgun (WGS) entry which is preliminary data.</text>
</comment>
<accession>A0A1E5T4W1</accession>
<evidence type="ECO:0000256" key="1">
    <source>
        <dbReference type="SAM" id="MobiDB-lite"/>
    </source>
</evidence>
<dbReference type="AlphaFoldDB" id="A0A1E5T4W1"/>
<dbReference type="EMBL" id="MDGQ01000003">
    <property type="protein sequence ID" value="OEK06409.1"/>
    <property type="molecule type" value="Genomic_DNA"/>
</dbReference>
<keyword evidence="4" id="KW-1185">Reference proteome</keyword>
<gene>
    <name evidence="3" type="ORF">BFP71_01655</name>
</gene>
<dbReference type="RefSeq" id="WP_069833721.1">
    <property type="nucleotide sequence ID" value="NZ_MDGQ01000003.1"/>
</dbReference>
<dbReference type="Proteomes" id="UP000095552">
    <property type="component" value="Unassembled WGS sequence"/>
</dbReference>
<evidence type="ECO:0000313" key="3">
    <source>
        <dbReference type="EMBL" id="OEK06409.1"/>
    </source>
</evidence>
<dbReference type="OrthoDB" id="983175at2"/>
<feature type="compositionally biased region" description="Basic and acidic residues" evidence="1">
    <location>
        <begin position="25"/>
        <end position="48"/>
    </location>
</feature>
<feature type="signal peptide" evidence="2">
    <location>
        <begin position="1"/>
        <end position="22"/>
    </location>
</feature>
<sequence length="184" mass="22323">MKKALLTLAILLFTGLSVEVLAQRKRSDDRSPRKEATLNNRRDADLRNSRNNRNSNIRNNKRNNKAYVKNNRRADRVVRVVDRRVSRDRGWTNYGYADTRRNNRSYYDFDARRGRRILVNRGYRPSNRHIWLAGYWSYNPRLRRDVWVEGRWAIRRANHRWIAGHYQRVNGRRVWIDGCWTIRL</sequence>
<evidence type="ECO:0000313" key="4">
    <source>
        <dbReference type="Proteomes" id="UP000095552"/>
    </source>
</evidence>
<dbReference type="STRING" id="1563681.BFP71_01655"/>
<organism evidence="3 4">
    <name type="scientific">Roseivirga misakiensis</name>
    <dbReference type="NCBI Taxonomy" id="1563681"/>
    <lineage>
        <taxon>Bacteria</taxon>
        <taxon>Pseudomonadati</taxon>
        <taxon>Bacteroidota</taxon>
        <taxon>Cytophagia</taxon>
        <taxon>Cytophagales</taxon>
        <taxon>Roseivirgaceae</taxon>
        <taxon>Roseivirga</taxon>
    </lineage>
</organism>
<reference evidence="3 4" key="1">
    <citation type="submission" date="2016-08" db="EMBL/GenBank/DDBJ databases">
        <title>Draft genome of Fabibacter sp. strain SK-8.</title>
        <authorList>
            <person name="Wong S.-K."/>
            <person name="Hamasaki K."/>
            <person name="Yoshizawa S."/>
        </authorList>
    </citation>
    <scope>NUCLEOTIDE SEQUENCE [LARGE SCALE GENOMIC DNA]</scope>
    <source>
        <strain evidence="3 4">SK-8</strain>
    </source>
</reference>
<protein>
    <submittedName>
        <fullName evidence="3">Uncharacterized protein</fullName>
    </submittedName>
</protein>